<dbReference type="GeneID" id="18938321"/>
<reference evidence="1 2" key="1">
    <citation type="journal article" date="2014" name="Arch. Virol.">
        <title>Complete genome sequence of a novel phage, vB_MoxS-ISF9, infecting methylotrophic Microbacterium: first report of a virulent Microbacterium phage.</title>
        <authorList>
            <person name="Zamani I."/>
            <person name="Bouzari M."/>
            <person name="Emtiazi G."/>
            <person name="Ghasemi S.M."/>
            <person name="Chang H.I."/>
        </authorList>
    </citation>
    <scope>NUCLEOTIDE SEQUENCE [LARGE SCALE GENOMIC DNA]</scope>
</reference>
<proteinExistence type="predicted"/>
<organism evidence="1 2">
    <name type="scientific">Microbacterium phage vB_MoxS-ISF9</name>
    <dbReference type="NCBI Taxonomy" id="1458670"/>
    <lineage>
        <taxon>Viruses</taxon>
        <taxon>Duplodnaviria</taxon>
        <taxon>Heunggongvirae</taxon>
        <taxon>Uroviricota</taxon>
        <taxon>Caudoviricetes</taxon>
        <taxon>Farahnazvirus</taxon>
        <taxon>Farahnazvirus ISF9</taxon>
    </lineage>
</organism>
<evidence type="ECO:0000313" key="2">
    <source>
        <dbReference type="Proteomes" id="UP000019700"/>
    </source>
</evidence>
<sequence>MIRSEMNLPSLARPWGRWVEEENDATTRAIEVQRADAGSAGSLFAARAENMQHQISALPTVASILTRTPPPQSTTRFLNPSAVAYVYPAQTQSFSAPRPDLAYDFTVIANLVGTGVPTPFSRSLLRLNGVDFMYSHENQKPSEFTTATYSIAGSGSVSPGQSVTVEAAIAAQSTGTMSVSVRLWCIFTGSIVT</sequence>
<evidence type="ECO:0000313" key="1">
    <source>
        <dbReference type="EMBL" id="AHL18480.1"/>
    </source>
</evidence>
<name>W8NNI2_9CAUD</name>
<dbReference type="RefSeq" id="YP_009021455.1">
    <property type="nucleotide sequence ID" value="NC_023859.1"/>
</dbReference>
<gene>
    <name evidence="1" type="ORF">ISF9_010</name>
</gene>
<accession>W8NNI2</accession>
<dbReference type="EMBL" id="KJ173786">
    <property type="protein sequence ID" value="AHL18480.1"/>
    <property type="molecule type" value="Genomic_DNA"/>
</dbReference>
<keyword evidence="2" id="KW-1185">Reference proteome</keyword>
<dbReference type="KEGG" id="vg:18938321"/>
<protein>
    <submittedName>
        <fullName evidence="1">Uncharacterized protein</fullName>
    </submittedName>
</protein>
<dbReference type="Proteomes" id="UP000019700">
    <property type="component" value="Genome"/>
</dbReference>